<dbReference type="FunCoup" id="A0A6I8UDY0">
    <property type="interactions" value="167"/>
</dbReference>
<organism evidence="2 3">
    <name type="scientific">Drosophila pseudoobscura pseudoobscura</name>
    <name type="common">Fruit fly</name>
    <dbReference type="NCBI Taxonomy" id="46245"/>
    <lineage>
        <taxon>Eukaryota</taxon>
        <taxon>Metazoa</taxon>
        <taxon>Ecdysozoa</taxon>
        <taxon>Arthropoda</taxon>
        <taxon>Hexapoda</taxon>
        <taxon>Insecta</taxon>
        <taxon>Pterygota</taxon>
        <taxon>Neoptera</taxon>
        <taxon>Endopterygota</taxon>
        <taxon>Diptera</taxon>
        <taxon>Brachycera</taxon>
        <taxon>Muscomorpha</taxon>
        <taxon>Ephydroidea</taxon>
        <taxon>Drosophilidae</taxon>
        <taxon>Drosophila</taxon>
        <taxon>Sophophora</taxon>
    </lineage>
</organism>
<dbReference type="AlphaFoldDB" id="A0A6I8UDY0"/>
<dbReference type="PANTHER" id="PTHR34761">
    <property type="entry name" value="NUCLEOLUS AND NEURAL PROGENITOR PROTEIN"/>
    <property type="match status" value="1"/>
</dbReference>
<evidence type="ECO:0000259" key="1">
    <source>
        <dbReference type="Pfam" id="PF14780"/>
    </source>
</evidence>
<dbReference type="InParanoid" id="A0A6I8UDY0"/>
<protein>
    <recommendedName>
        <fullName evidence="1">Nucleolus and neural progenitor protein-like N-terminal domain-containing protein</fullName>
    </recommendedName>
</protein>
<reference evidence="3" key="1">
    <citation type="submission" date="2025-08" db="UniProtKB">
        <authorList>
            <consortium name="RefSeq"/>
        </authorList>
    </citation>
    <scope>IDENTIFICATION</scope>
    <source>
        <strain evidence="3">MV-25-SWS-2005</strain>
        <tissue evidence="3">Whole body</tissue>
    </source>
</reference>
<dbReference type="GO" id="GO:0045747">
    <property type="term" value="P:positive regulation of Notch signaling pathway"/>
    <property type="evidence" value="ECO:0007669"/>
    <property type="project" value="TreeGrafter"/>
</dbReference>
<dbReference type="GO" id="GO:0005634">
    <property type="term" value="C:nucleus"/>
    <property type="evidence" value="ECO:0007669"/>
    <property type="project" value="TreeGrafter"/>
</dbReference>
<dbReference type="KEGG" id="dpo:4812957"/>
<dbReference type="Pfam" id="PF14780">
    <property type="entry name" value="NEPRO_N"/>
    <property type="match status" value="1"/>
</dbReference>
<dbReference type="Proteomes" id="UP000001819">
    <property type="component" value="Chromosome X"/>
</dbReference>
<evidence type="ECO:0000313" key="2">
    <source>
        <dbReference type="Proteomes" id="UP000001819"/>
    </source>
</evidence>
<keyword evidence="2" id="KW-1185">Reference proteome</keyword>
<proteinExistence type="predicted"/>
<name>A0A6I8UDY0_DROPS</name>
<dbReference type="InterPro" id="IPR052835">
    <property type="entry name" value="Nepro"/>
</dbReference>
<evidence type="ECO:0000313" key="3">
    <source>
        <dbReference type="RefSeq" id="XP_001353884.3"/>
    </source>
</evidence>
<dbReference type="InterPro" id="IPR027951">
    <property type="entry name" value="Nepro_N"/>
</dbReference>
<sequence>MAGSEISCFWNDFQLKRPPLVTLQVEDTGFAKNVFVLINRYMQQLSEPDTEEFDHTAALIGRLMARRKNSFRNMPGFRVLCKLNSALCRLLRLDLPRELEHFRGALPDVCDGDTAGAMPTRSSFEYILVRLLGFYHLHARIHECCVTAARYFTQLLRNTFFMETITLLIAAIAKINKLSTIQANRSAGLYNKLRPHCVKFPQVERHKFVPENCELPAQLQRIIATTQKQTEDNASAPAVMFKSPAVVTRVEKAKLEAKSDVGTVIAREELPLAQNPKTEFNVDALRSVEDAKRFIARETKARKQSPVPKSCVTKAIPKHEWLGAQTLFHRTVSKDPVKSLSIFRKFIISKI</sequence>
<dbReference type="PANTHER" id="PTHR34761:SF1">
    <property type="entry name" value="NUCLEOLUS AND NEURAL PROGENITOR PROTEIN"/>
    <property type="match status" value="1"/>
</dbReference>
<feature type="domain" description="Nucleolus and neural progenitor protein-like N-terminal" evidence="1">
    <location>
        <begin position="10"/>
        <end position="193"/>
    </location>
</feature>
<accession>A0A6I8UDY0</accession>
<gene>
    <name evidence="3" type="primary">LOC4812957</name>
</gene>
<dbReference type="ExpressionAtlas" id="A0A6I8UDY0">
    <property type="expression patterns" value="baseline"/>
</dbReference>
<dbReference type="RefSeq" id="XP_001353884.3">
    <property type="nucleotide sequence ID" value="XM_001353848.4"/>
</dbReference>